<reference evidence="3 4" key="1">
    <citation type="journal article" date="2010" name="ISME J.">
        <title>Fine-scale evolution: genomic, phenotypic and ecological differentiation in two coexisting Salinibacter ruber strains.</title>
        <authorList>
            <person name="Pena A."/>
            <person name="Teeling H."/>
            <person name="Huerta-Cepas J."/>
            <person name="Santos F."/>
            <person name="Yarza P."/>
            <person name="Brito-Echeverria J."/>
            <person name="Lucio M."/>
            <person name="Schmitt-Kopplin P."/>
            <person name="Meseguer I."/>
            <person name="Schenowitz C."/>
            <person name="Dossat C."/>
            <person name="Barbe V."/>
            <person name="Dopazo J."/>
            <person name="Rossello-Mora R."/>
            <person name="Schuler M."/>
            <person name="Glockner F.O."/>
            <person name="Amann R."/>
            <person name="Gabaldon T."/>
            <person name="Anton J."/>
        </authorList>
    </citation>
    <scope>NUCLEOTIDE SEQUENCE [LARGE SCALE GENOMIC DNA]</scope>
    <source>
        <strain evidence="3 4">M8</strain>
    </source>
</reference>
<proteinExistence type="predicted"/>
<accession>D5H871</accession>
<name>D5H871_SALRM</name>
<dbReference type="GO" id="GO:0016810">
    <property type="term" value="F:hydrolase activity, acting on carbon-nitrogen (but not peptide) bonds"/>
    <property type="evidence" value="ECO:0007669"/>
    <property type="project" value="InterPro"/>
</dbReference>
<dbReference type="InterPro" id="IPR013108">
    <property type="entry name" value="Amidohydro_3"/>
</dbReference>
<evidence type="ECO:0000313" key="4">
    <source>
        <dbReference type="Proteomes" id="UP000000933"/>
    </source>
</evidence>
<feature type="signal peptide" evidence="1">
    <location>
        <begin position="1"/>
        <end position="31"/>
    </location>
</feature>
<dbReference type="Pfam" id="PF07969">
    <property type="entry name" value="Amidohydro_3"/>
    <property type="match status" value="1"/>
</dbReference>
<dbReference type="Gene3D" id="2.30.40.10">
    <property type="entry name" value="Urease, subunit C, domain 1"/>
    <property type="match status" value="1"/>
</dbReference>
<dbReference type="InterPro" id="IPR011059">
    <property type="entry name" value="Metal-dep_hydrolase_composite"/>
</dbReference>
<protein>
    <submittedName>
        <fullName evidence="3">Imidazolonepropionase and related amidohydrolases</fullName>
    </submittedName>
</protein>
<dbReference type="InterPro" id="IPR032466">
    <property type="entry name" value="Metal_Hydrolase"/>
</dbReference>
<feature type="domain" description="Amidohydrolase 3" evidence="2">
    <location>
        <begin position="301"/>
        <end position="413"/>
    </location>
</feature>
<dbReference type="Gene3D" id="3.20.20.140">
    <property type="entry name" value="Metal-dependent hydrolases"/>
    <property type="match status" value="1"/>
</dbReference>
<gene>
    <name evidence="3" type="ordered locus">SRM_01305</name>
</gene>
<evidence type="ECO:0000313" key="3">
    <source>
        <dbReference type="EMBL" id="CBH24226.1"/>
    </source>
</evidence>
<reference evidence="4" key="2">
    <citation type="submission" date="2010-04" db="EMBL/GenBank/DDBJ databases">
        <title>Genome sequence of Salinibacter ruber M8.</title>
        <authorList>
            <consortium name="Genoscope"/>
        </authorList>
    </citation>
    <scope>NUCLEOTIDE SEQUENCE [LARGE SCALE GENOMIC DNA]</scope>
    <source>
        <strain evidence="4">M8</strain>
    </source>
</reference>
<dbReference type="PANTHER" id="PTHR43135:SF3">
    <property type="entry name" value="ALPHA-D-RIBOSE 1-METHYLPHOSPHONATE 5-TRIPHOSPHATE DIPHOSPHATASE"/>
    <property type="match status" value="1"/>
</dbReference>
<dbReference type="Proteomes" id="UP000000933">
    <property type="component" value="Chromosome"/>
</dbReference>
<dbReference type="EMBL" id="FP565814">
    <property type="protein sequence ID" value="CBH24226.1"/>
    <property type="molecule type" value="Genomic_DNA"/>
</dbReference>
<evidence type="ECO:0000259" key="2">
    <source>
        <dbReference type="Pfam" id="PF07969"/>
    </source>
</evidence>
<dbReference type="PATRIC" id="fig|761659.10.peg.1438"/>
<dbReference type="AlphaFoldDB" id="D5H871"/>
<dbReference type="SUPFAM" id="SSF51338">
    <property type="entry name" value="Composite domain of metallo-dependent hydrolases"/>
    <property type="match status" value="1"/>
</dbReference>
<dbReference type="SUPFAM" id="SSF51556">
    <property type="entry name" value="Metallo-dependent hydrolases"/>
    <property type="match status" value="1"/>
</dbReference>
<evidence type="ECO:0000256" key="1">
    <source>
        <dbReference type="SAM" id="SignalP"/>
    </source>
</evidence>
<dbReference type="PANTHER" id="PTHR43135">
    <property type="entry name" value="ALPHA-D-RIBOSE 1-METHYLPHOSPHONATE 5-TRIPHOSPHATE DIPHOSPHATASE"/>
    <property type="match status" value="1"/>
</dbReference>
<sequence length="440" mass="47304">MSFSNRPLFRMRTALLLLSLAGLCLCAPAQAQDRPHVFRNATLYPISEEPIEQGVMVVEGGTIQAVGPAGSVDVPAGAVEHDVAGKEIMPGLVDTHSHIGEVGGGDGSAAMHPDARTIDAINVRHPSLNRARAGGITTVQLISGSGHLMSGQTTYLKLREGGTVSELSACEEKPVEDCGGMKMANGTNPQRASGAFPGTRARAAAMAREQFVAAQEYRRKKEQADDPSEAPDRNLRMEGLIDVLEGRRTVHFHTHRHDDILTAIRLSEEFGFDLVLHHVSEGWKVADEIAEADVPASIIVLDSPGGKHEADELVYRTGRVLEEAGVDVAYHTDDPITDSRLFLRSPAFGVRAGMSRAAALESVTLAGARMLGLEDEVGSLEEGKDADFIVLSGDPLSVYTKIEQTWVEGTPVFDRSDPDDREFATGGYRVYDGAAQHVHE</sequence>
<keyword evidence="1" id="KW-0732">Signal</keyword>
<dbReference type="KEGG" id="srm:SRM_01305"/>
<dbReference type="InterPro" id="IPR051781">
    <property type="entry name" value="Metallo-dep_Hydrolase"/>
</dbReference>
<organism evidence="3 4">
    <name type="scientific">Salinibacter ruber (strain M8)</name>
    <dbReference type="NCBI Taxonomy" id="761659"/>
    <lineage>
        <taxon>Bacteria</taxon>
        <taxon>Pseudomonadati</taxon>
        <taxon>Rhodothermota</taxon>
        <taxon>Rhodothermia</taxon>
        <taxon>Rhodothermales</taxon>
        <taxon>Salinibacteraceae</taxon>
        <taxon>Salinibacter</taxon>
    </lineage>
</organism>
<dbReference type="HOGENOM" id="CLU_046987_0_0_10"/>
<feature type="chain" id="PRO_5003072598" evidence="1">
    <location>
        <begin position="32"/>
        <end position="440"/>
    </location>
</feature>